<comment type="caution">
    <text evidence="2">The sequence shown here is derived from an EMBL/GenBank/DDBJ whole genome shotgun (WGS) entry which is preliminary data.</text>
</comment>
<proteinExistence type="predicted"/>
<protein>
    <submittedName>
        <fullName evidence="2">Uncharacterized protein</fullName>
    </submittedName>
</protein>
<accession>A0AAV7T3W9</accession>
<feature type="region of interest" description="Disordered" evidence="1">
    <location>
        <begin position="230"/>
        <end position="256"/>
    </location>
</feature>
<organism evidence="2 3">
    <name type="scientific">Pleurodeles waltl</name>
    <name type="common">Iberian ribbed newt</name>
    <dbReference type="NCBI Taxonomy" id="8319"/>
    <lineage>
        <taxon>Eukaryota</taxon>
        <taxon>Metazoa</taxon>
        <taxon>Chordata</taxon>
        <taxon>Craniata</taxon>
        <taxon>Vertebrata</taxon>
        <taxon>Euteleostomi</taxon>
        <taxon>Amphibia</taxon>
        <taxon>Batrachia</taxon>
        <taxon>Caudata</taxon>
        <taxon>Salamandroidea</taxon>
        <taxon>Salamandridae</taxon>
        <taxon>Pleurodelinae</taxon>
        <taxon>Pleurodeles</taxon>
    </lineage>
</organism>
<dbReference type="EMBL" id="JANPWB010000007">
    <property type="protein sequence ID" value="KAJ1171102.1"/>
    <property type="molecule type" value="Genomic_DNA"/>
</dbReference>
<gene>
    <name evidence="2" type="ORF">NDU88_002973</name>
</gene>
<feature type="region of interest" description="Disordered" evidence="1">
    <location>
        <begin position="68"/>
        <end position="101"/>
    </location>
</feature>
<reference evidence="2" key="1">
    <citation type="journal article" date="2022" name="bioRxiv">
        <title>Sequencing and chromosome-scale assembly of the giantPleurodeles waltlgenome.</title>
        <authorList>
            <person name="Brown T."/>
            <person name="Elewa A."/>
            <person name="Iarovenko S."/>
            <person name="Subramanian E."/>
            <person name="Araus A.J."/>
            <person name="Petzold A."/>
            <person name="Susuki M."/>
            <person name="Suzuki K.-i.T."/>
            <person name="Hayashi T."/>
            <person name="Toyoda A."/>
            <person name="Oliveira C."/>
            <person name="Osipova E."/>
            <person name="Leigh N.D."/>
            <person name="Simon A."/>
            <person name="Yun M.H."/>
        </authorList>
    </citation>
    <scope>NUCLEOTIDE SEQUENCE</scope>
    <source>
        <strain evidence="2">20211129_DDA</strain>
        <tissue evidence="2">Liver</tissue>
    </source>
</reference>
<name>A0AAV7T3W9_PLEWA</name>
<dbReference type="AlphaFoldDB" id="A0AAV7T3W9"/>
<dbReference type="Proteomes" id="UP001066276">
    <property type="component" value="Chromosome 4_1"/>
</dbReference>
<evidence type="ECO:0000256" key="1">
    <source>
        <dbReference type="SAM" id="MobiDB-lite"/>
    </source>
</evidence>
<evidence type="ECO:0000313" key="2">
    <source>
        <dbReference type="EMBL" id="KAJ1171102.1"/>
    </source>
</evidence>
<evidence type="ECO:0000313" key="3">
    <source>
        <dbReference type="Proteomes" id="UP001066276"/>
    </source>
</evidence>
<feature type="compositionally biased region" description="Basic and acidic residues" evidence="1">
    <location>
        <begin position="152"/>
        <end position="165"/>
    </location>
</feature>
<keyword evidence="3" id="KW-1185">Reference proteome</keyword>
<feature type="compositionally biased region" description="Polar residues" evidence="1">
    <location>
        <begin position="241"/>
        <end position="256"/>
    </location>
</feature>
<feature type="region of interest" description="Disordered" evidence="1">
    <location>
        <begin position="152"/>
        <end position="181"/>
    </location>
</feature>
<sequence length="256" mass="27469">MAARIGDLQEPILILSDSEEDGCWGEFGSVHEEHIAGAEHARSAFNQGHAVGVGTPLRHRGEERVRPGVVCPTSGDAPPSTQTSKRSIAHEEPTTSWSAGGLVQDIGVGDKLLDFDEVNESEGLVVGSEEGLGGQGNNKFRSFRVLQEQRKAAGRRDRHGGESRLHCLSGNLPRGEERSDISGMGRGVILEKRSSVEQTLVKDMGVQTGNSDKDQLVEKNANLEVSVLLTSSRKTEPERLAQNQGNDSQVESVGGN</sequence>